<gene>
    <name evidence="1" type="ORF">SAMN04487970_10524</name>
</gene>
<dbReference type="Proteomes" id="UP000198601">
    <property type="component" value="Unassembled WGS sequence"/>
</dbReference>
<evidence type="ECO:0008006" key="3">
    <source>
        <dbReference type="Google" id="ProtNLM"/>
    </source>
</evidence>
<name>A0A1G4TGN0_9BACL</name>
<dbReference type="SUPFAM" id="SSF53474">
    <property type="entry name" value="alpha/beta-Hydrolases"/>
    <property type="match status" value="1"/>
</dbReference>
<protein>
    <recommendedName>
        <fullName evidence="3">Prolyl oligopeptidase family protein</fullName>
    </recommendedName>
</protein>
<sequence length="66" mass="7513">MINQDVLLLAGEEDQYVPISRLPQIQQELCNAATITTKVFTRETGGEQHCQAGHRHLAFNEMKKFL</sequence>
<evidence type="ECO:0000313" key="1">
    <source>
        <dbReference type="EMBL" id="SCW80550.1"/>
    </source>
</evidence>
<proteinExistence type="predicted"/>
<reference evidence="2" key="1">
    <citation type="submission" date="2016-10" db="EMBL/GenBank/DDBJ databases">
        <authorList>
            <person name="Varghese N."/>
            <person name="Submissions S."/>
        </authorList>
    </citation>
    <scope>NUCLEOTIDE SEQUENCE [LARGE SCALE GENOMIC DNA]</scope>
    <source>
        <strain evidence="2">CGMCC 1.8946</strain>
    </source>
</reference>
<dbReference type="Gene3D" id="3.40.50.1820">
    <property type="entry name" value="alpha/beta hydrolase"/>
    <property type="match status" value="1"/>
</dbReference>
<organism evidence="1 2">
    <name type="scientific">Paenibacillus tianmuensis</name>
    <dbReference type="NCBI Taxonomy" id="624147"/>
    <lineage>
        <taxon>Bacteria</taxon>
        <taxon>Bacillati</taxon>
        <taxon>Bacillota</taxon>
        <taxon>Bacilli</taxon>
        <taxon>Bacillales</taxon>
        <taxon>Paenibacillaceae</taxon>
        <taxon>Paenibacillus</taxon>
    </lineage>
</organism>
<dbReference type="EMBL" id="FMTT01000052">
    <property type="protein sequence ID" value="SCW80550.1"/>
    <property type="molecule type" value="Genomic_DNA"/>
</dbReference>
<dbReference type="STRING" id="624147.SAMN04487970_10524"/>
<keyword evidence="2" id="KW-1185">Reference proteome</keyword>
<dbReference type="AlphaFoldDB" id="A0A1G4TGN0"/>
<accession>A0A1G4TGN0</accession>
<dbReference type="InterPro" id="IPR029058">
    <property type="entry name" value="AB_hydrolase_fold"/>
</dbReference>
<evidence type="ECO:0000313" key="2">
    <source>
        <dbReference type="Proteomes" id="UP000198601"/>
    </source>
</evidence>